<accession>E3SLF9</accession>
<evidence type="ECO:0000313" key="3">
    <source>
        <dbReference type="Proteomes" id="UP000006527"/>
    </source>
</evidence>
<keyword evidence="3" id="KW-1185">Reference proteome</keyword>
<dbReference type="Proteomes" id="UP000006527">
    <property type="component" value="Segment"/>
</dbReference>
<dbReference type="Pfam" id="PF20680">
    <property type="entry name" value="DUF6817"/>
    <property type="match status" value="1"/>
</dbReference>
<protein>
    <recommendedName>
        <fullName evidence="1">DUF6817 domain-containing protein</fullName>
    </recommendedName>
</protein>
<proteinExistence type="predicted"/>
<organism evidence="2 3">
    <name type="scientific">Synechococcus phage S-SSM7</name>
    <dbReference type="NCBI Taxonomy" id="445686"/>
    <lineage>
        <taxon>Viruses</taxon>
        <taxon>Duplodnaviria</taxon>
        <taxon>Heunggongvirae</taxon>
        <taxon>Uroviricota</taxon>
        <taxon>Caudoviricetes</taxon>
        <taxon>Pantevenvirales</taxon>
        <taxon>Kyanoviridae</taxon>
        <taxon>Lipsvirus</taxon>
        <taxon>Lipsvirus ssm7</taxon>
    </lineage>
</organism>
<gene>
    <name evidence="2" type="ORF">SSSM7_242</name>
</gene>
<name>E3SLF9_9CAUD</name>
<evidence type="ECO:0000313" key="2">
    <source>
        <dbReference type="EMBL" id="ADO98307.1"/>
    </source>
</evidence>
<reference evidence="2 3" key="1">
    <citation type="journal article" date="2010" name="Environ. Microbiol.">
        <title>Genomic analysis of oceanic cyanobacterial myoviruses compared with T4-like myoviruses from diverse hosts and environments.</title>
        <authorList>
            <person name="Sullivan M.B."/>
            <person name="Huang K.H."/>
            <person name="Ignacio-Espinoza J.C."/>
            <person name="Berlin A.M."/>
            <person name="Kelly L."/>
            <person name="Weigele P.R."/>
            <person name="DeFrancesco A.S."/>
            <person name="Kern S.E."/>
            <person name="Thompson L.R."/>
            <person name="Young S."/>
            <person name="Yandava C."/>
            <person name="Fu R."/>
            <person name="Krastins B."/>
            <person name="Chase M."/>
            <person name="Sarracino D."/>
            <person name="Osburne M.S."/>
            <person name="Henn M.R."/>
            <person name="Chisholm S.W."/>
        </authorList>
    </citation>
    <scope>NUCLEOTIDE SEQUENCE [LARGE SCALE GENOMIC DNA]</scope>
    <source>
        <strain evidence="2">8109-3</strain>
    </source>
</reference>
<dbReference type="GeneID" id="10328810"/>
<feature type="domain" description="DUF6817" evidence="1">
    <location>
        <begin position="9"/>
        <end position="90"/>
    </location>
</feature>
<dbReference type="InterPro" id="IPR049202">
    <property type="entry name" value="DUF6817"/>
</dbReference>
<dbReference type="RefSeq" id="YP_004324294.1">
    <property type="nucleotide sequence ID" value="NC_015287.1"/>
</dbReference>
<sequence>MMDDYINYLVSVGADKIPHYHEGDSLLSHCIRVSGMLYSYGRPMYEVRAGLFHSVYGNEFQMYQINATRNEICDIIGEDAEHIVNTFCTLTDRVNTILYARGLNDPEKTSLRWLEYCNIRDHDPEASILKEFELVLQIGDNDQSRREVPQLS</sequence>
<dbReference type="OrthoDB" id="33426at10239"/>
<dbReference type="EMBL" id="GU071098">
    <property type="protein sequence ID" value="ADO98307.1"/>
    <property type="molecule type" value="Genomic_DNA"/>
</dbReference>
<evidence type="ECO:0000259" key="1">
    <source>
        <dbReference type="Pfam" id="PF20680"/>
    </source>
</evidence>
<dbReference type="KEGG" id="vg:10328810"/>